<evidence type="ECO:0000256" key="8">
    <source>
        <dbReference type="SAM" id="Phobius"/>
    </source>
</evidence>
<dbReference type="FunFam" id="1.20.1280.290:FF:000009">
    <property type="entry name" value="PQ loop repeat family protein"/>
    <property type="match status" value="1"/>
</dbReference>
<feature type="compositionally biased region" description="Acidic residues" evidence="7">
    <location>
        <begin position="614"/>
        <end position="636"/>
    </location>
</feature>
<feature type="compositionally biased region" description="Basic residues" evidence="7">
    <location>
        <begin position="89"/>
        <end position="100"/>
    </location>
</feature>
<reference evidence="9" key="2">
    <citation type="journal article" date="2014" name="PLoS Genet.">
        <title>Signature gene expression reveals novel clues to the molecular mechanisms of dimorphic transition in Penicillium marneffei.</title>
        <authorList>
            <person name="Yang E."/>
            <person name="Wang G."/>
            <person name="Cai J."/>
            <person name="Woo P.C."/>
            <person name="Lau S.K."/>
            <person name="Yuen K.-Y."/>
            <person name="Chow W.-N."/>
            <person name="Lin X."/>
        </authorList>
    </citation>
    <scope>NUCLEOTIDE SEQUENCE</scope>
    <source>
        <strain evidence="9">PM1</strain>
    </source>
</reference>
<dbReference type="PANTHER" id="PTHR22684">
    <property type="entry name" value="NULP1-RELATED"/>
    <property type="match status" value="1"/>
</dbReference>
<feature type="compositionally biased region" description="Acidic residues" evidence="7">
    <location>
        <begin position="51"/>
        <end position="64"/>
    </location>
</feature>
<accession>A0A093VEV5</accession>
<dbReference type="AlphaFoldDB" id="A0A093VEV5"/>
<dbReference type="GO" id="GO:0015174">
    <property type="term" value="F:basic amino acid transmembrane transporter activity"/>
    <property type="evidence" value="ECO:0007669"/>
    <property type="project" value="UniProtKB-ARBA"/>
</dbReference>
<dbReference type="GO" id="GO:0034486">
    <property type="term" value="P:vacuolar transmembrane transport"/>
    <property type="evidence" value="ECO:0007669"/>
    <property type="project" value="UniProtKB-ARBA"/>
</dbReference>
<comment type="similarity">
    <text evidence="5">Belongs to the laat-1 family.</text>
</comment>
<name>A0A093VEV5_TALMA</name>
<gene>
    <name evidence="9" type="ORF">GQ26_0063060</name>
</gene>
<organism evidence="9">
    <name type="scientific">Talaromyces marneffei PM1</name>
    <dbReference type="NCBI Taxonomy" id="1077442"/>
    <lineage>
        <taxon>Eukaryota</taxon>
        <taxon>Fungi</taxon>
        <taxon>Dikarya</taxon>
        <taxon>Ascomycota</taxon>
        <taxon>Pezizomycotina</taxon>
        <taxon>Eurotiomycetes</taxon>
        <taxon>Eurotiomycetidae</taxon>
        <taxon>Eurotiales</taxon>
        <taxon>Trichocomaceae</taxon>
        <taxon>Talaromyces</taxon>
        <taxon>Talaromyces sect. Talaromyces</taxon>
    </lineage>
</organism>
<evidence type="ECO:0000313" key="9">
    <source>
        <dbReference type="EMBL" id="KFX51057.1"/>
    </source>
</evidence>
<evidence type="ECO:0000256" key="6">
    <source>
        <dbReference type="ARBA" id="ARBA00050768"/>
    </source>
</evidence>
<dbReference type="Gene3D" id="1.25.40.10">
    <property type="entry name" value="Tetratricopeptide repeat domain"/>
    <property type="match status" value="1"/>
</dbReference>
<dbReference type="HOGENOM" id="CLU_287877_0_0_1"/>
<feature type="transmembrane region" description="Helical" evidence="8">
    <location>
        <begin position="1007"/>
        <end position="1027"/>
    </location>
</feature>
<dbReference type="InterPro" id="IPR006603">
    <property type="entry name" value="PQ-loop_rpt"/>
</dbReference>
<evidence type="ECO:0000256" key="5">
    <source>
        <dbReference type="ARBA" id="ARBA00038039"/>
    </source>
</evidence>
<dbReference type="GO" id="GO:0072344">
    <property type="term" value="P:rescue of stalled ribosome"/>
    <property type="evidence" value="ECO:0007669"/>
    <property type="project" value="TreeGrafter"/>
</dbReference>
<comment type="caution">
    <text evidence="9">The sequence shown here is derived from an EMBL/GenBank/DDBJ whole genome shotgun (WGS) entry which is preliminary data.</text>
</comment>
<keyword evidence="2 8" id="KW-0812">Transmembrane</keyword>
<dbReference type="InterPro" id="IPR006994">
    <property type="entry name" value="TCF25/Rqc1"/>
</dbReference>
<keyword evidence="3 8" id="KW-1133">Transmembrane helix</keyword>
<dbReference type="Pfam" id="PF04193">
    <property type="entry name" value="PQ-loop"/>
    <property type="match status" value="2"/>
</dbReference>
<dbReference type="GO" id="GO:0098852">
    <property type="term" value="C:lytic vacuole membrane"/>
    <property type="evidence" value="ECO:0007669"/>
    <property type="project" value="UniProtKB-ARBA"/>
</dbReference>
<dbReference type="Pfam" id="PF04910">
    <property type="entry name" value="Tcf25"/>
    <property type="match status" value="1"/>
</dbReference>
<dbReference type="eggNOG" id="KOG2422">
    <property type="taxonomic scope" value="Eukaryota"/>
</dbReference>
<dbReference type="PANTHER" id="PTHR22684:SF0">
    <property type="entry name" value="RIBOSOME QUALITY CONTROL COMPLEX SUBUNIT TCF25"/>
    <property type="match status" value="1"/>
</dbReference>
<evidence type="ECO:0000256" key="7">
    <source>
        <dbReference type="SAM" id="MobiDB-lite"/>
    </source>
</evidence>
<evidence type="ECO:0008006" key="10">
    <source>
        <dbReference type="Google" id="ProtNLM"/>
    </source>
</evidence>
<evidence type="ECO:0000256" key="4">
    <source>
        <dbReference type="ARBA" id="ARBA00023136"/>
    </source>
</evidence>
<reference key="1">
    <citation type="journal article" date="2014" name="PLoS Genet.">
        <title>Signature Gene Expression Reveals Novel Clues to the Molecular Mechanisms of Dimorphic Transition in Penicillium marneffei.</title>
        <authorList>
            <person name="Yang E."/>
            <person name="Wang G."/>
            <person name="Cai J."/>
            <person name="Woo P.C."/>
            <person name="Lau S.K."/>
            <person name="Yuen K.-Y."/>
            <person name="Chow W.-N."/>
            <person name="Lin X."/>
        </authorList>
    </citation>
    <scope>NUCLEOTIDE SEQUENCE [LARGE SCALE GENOMIC DNA]</scope>
    <source>
        <strain>PM1</strain>
    </source>
</reference>
<comment type="subcellular location">
    <subcellularLocation>
        <location evidence="1">Membrane</location>
        <topology evidence="1">Multi-pass membrane protein</topology>
    </subcellularLocation>
</comment>
<dbReference type="FunFam" id="1.20.1280.290:FF:000012">
    <property type="entry name" value="Vacuolar membrane PQ loop repeat protein"/>
    <property type="match status" value="1"/>
</dbReference>
<dbReference type="Gene3D" id="1.20.1280.290">
    <property type="match status" value="2"/>
</dbReference>
<dbReference type="EMBL" id="JPOX01000006">
    <property type="protein sequence ID" value="KFX51058.1"/>
    <property type="molecule type" value="Genomic_DNA"/>
</dbReference>
<feature type="transmembrane region" description="Helical" evidence="8">
    <location>
        <begin position="829"/>
        <end position="852"/>
    </location>
</feature>
<keyword evidence="4 8" id="KW-0472">Membrane</keyword>
<dbReference type="InterPro" id="IPR011990">
    <property type="entry name" value="TPR-like_helical_dom_sf"/>
</dbReference>
<feature type="region of interest" description="Disordered" evidence="7">
    <location>
        <begin position="609"/>
        <end position="647"/>
    </location>
</feature>
<evidence type="ECO:0000256" key="1">
    <source>
        <dbReference type="ARBA" id="ARBA00004141"/>
    </source>
</evidence>
<feature type="region of interest" description="Disordered" evidence="7">
    <location>
        <begin position="17"/>
        <end position="111"/>
    </location>
</feature>
<feature type="transmembrane region" description="Helical" evidence="8">
    <location>
        <begin position="977"/>
        <end position="995"/>
    </location>
</feature>
<feature type="transmembrane region" description="Helical" evidence="8">
    <location>
        <begin position="934"/>
        <end position="957"/>
    </location>
</feature>
<protein>
    <recommendedName>
        <fullName evidence="10">Transcription factor 25</fullName>
    </recommendedName>
</protein>
<feature type="region of interest" description="Disordered" evidence="7">
    <location>
        <begin position="558"/>
        <end position="577"/>
    </location>
</feature>
<dbReference type="GO" id="GO:1990112">
    <property type="term" value="C:RQC complex"/>
    <property type="evidence" value="ECO:0007669"/>
    <property type="project" value="TreeGrafter"/>
</dbReference>
<proteinExistence type="inferred from homology"/>
<comment type="catalytic activity">
    <reaction evidence="6">
        <text>L-histidine(out) + L-arginine(in) = L-histidine(in) + L-arginine(out)</text>
        <dbReference type="Rhea" id="RHEA:71063"/>
        <dbReference type="ChEBI" id="CHEBI:32682"/>
        <dbReference type="ChEBI" id="CHEBI:57595"/>
    </reaction>
</comment>
<sequence length="1069" mass="119684">MSARALRKLQKQLELEAQLQQAEDHESSNDESIPAPPKKKLNAFDLLNAAGDDDDDEDQMSEDETLSRETNIAQIDAPAATTKVESAKKNKKKKKKKKAAQKVASEPEKAAVEEELDDIDRALKELAVKNGNAAVSSENQPALSGAREDFFAKSPAELLAIEPKSLNAINEMRKLFGNVVLESFEEQDAGSGRRRERQREMIDLGKSLSGRYSPASRGQSLAGVTMRKNILMQGKDEWPRTTSGGLGMELVQRLPDGSSQYRLVHNKAYQDVQMQFDMCVESMDPQRLIHLLQYNPYHISTLLQVSDIAKHQGDHAVSADLLERVLFNIGRAAHSSYNAQLQEGKAKLDFMLTENRELWLTIWRYIANLGMKGTWRTAYEWAKLALSLDTKDPYCMRLLIDNLALRGRQYEHFISLCTETIFKEDWESYPNIQCSLSLAYLRLNKPKEARQQLRAAMTRYPWIFNRLAQELDVQPIPKRIWGKMPPAQSHELLAELYISRAKDLWNTPEVLSLLVEIAETLSEESISVEAPEITLDIARHVVLSDIPSVTTHLPSRFTTGRISASDPLPPYDSEAYRRQTNPVPSYISQIPEAAQPQWLRNLLGRVDPGGVEHIDDDDDHSEADDLPDLEPIDENSAESLPPTGNDQGAIRQWLLGAGIPPLQRFVRQHGIDPGNWEDIEPVPVNNYVDGLIRIYPFEEREELLYGPIQDILDIVLEQSRTYQNILIYRSSGREGARQPPLAMTSTMSNFIFALAKDASTSIPLTSREAASGVLGSISLTCWVFLLVPQLIENYRYGSAEGLSMAFLIVWFVGDAANLVGGLWAQLVPVVLAIAIYFCIADGVLISQCLYYNMRNARREQRRNSVESTLESPTPTTPLLGRRFSDELSITGSRRRRSSASQRDLMQRRASHPDSTLAKIVEESESGAKAWFKNVLSVVAIAVIGAVGWAIAWQMGLWRPVPVSHNGEDGPMAPGAQVLGYFSAICYLGARLPQIYKNYSEKSCEGLSLLFFVLSLLGNLTYGAGIIAHSTEKEYIIKNLPWLIGSLGTMVEDIAIFIQFRIYARPALDS</sequence>
<dbReference type="SMART" id="SM00679">
    <property type="entry name" value="CTNS"/>
    <property type="match status" value="2"/>
</dbReference>
<feature type="transmembrane region" description="Helical" evidence="8">
    <location>
        <begin position="803"/>
        <end position="823"/>
    </location>
</feature>
<feature type="transmembrane region" description="Helical" evidence="8">
    <location>
        <begin position="1039"/>
        <end position="1063"/>
    </location>
</feature>
<evidence type="ECO:0000256" key="3">
    <source>
        <dbReference type="ARBA" id="ARBA00022989"/>
    </source>
</evidence>
<feature type="transmembrane region" description="Helical" evidence="8">
    <location>
        <begin position="769"/>
        <end position="791"/>
    </location>
</feature>
<dbReference type="EMBL" id="JPOX01000006">
    <property type="protein sequence ID" value="KFX51057.1"/>
    <property type="molecule type" value="Genomic_DNA"/>
</dbReference>
<evidence type="ECO:0000256" key="2">
    <source>
        <dbReference type="ARBA" id="ARBA00022692"/>
    </source>
</evidence>
<feature type="region of interest" description="Disordered" evidence="7">
    <location>
        <begin position="889"/>
        <end position="910"/>
    </location>
</feature>
<dbReference type="GO" id="GO:1990116">
    <property type="term" value="P:ribosome-associated ubiquitin-dependent protein catabolic process"/>
    <property type="evidence" value="ECO:0007669"/>
    <property type="project" value="TreeGrafter"/>
</dbReference>